<dbReference type="Proteomes" id="UP000217763">
    <property type="component" value="Chromosome"/>
</dbReference>
<organism evidence="2 3">
    <name type="scientific">Zobellella denitrificans</name>
    <dbReference type="NCBI Taxonomy" id="347534"/>
    <lineage>
        <taxon>Bacteria</taxon>
        <taxon>Pseudomonadati</taxon>
        <taxon>Pseudomonadota</taxon>
        <taxon>Gammaproteobacteria</taxon>
        <taxon>Aeromonadales</taxon>
        <taxon>Aeromonadaceae</taxon>
        <taxon>Zobellella</taxon>
    </lineage>
</organism>
<evidence type="ECO:0000313" key="2">
    <source>
        <dbReference type="EMBL" id="ATG73683.1"/>
    </source>
</evidence>
<dbReference type="EMBL" id="CP012621">
    <property type="protein sequence ID" value="ATG73683.1"/>
    <property type="molecule type" value="Genomic_DNA"/>
</dbReference>
<proteinExistence type="predicted"/>
<sequence length="895" mass="94433">MADNNLNLALQIKADMRQAKAELGQVERTLKQAGRAGQQAGRDIKEGMEKGTESVGRLALKVGAVIASLGLMARGIASIRRAFGEIDELAKLARGLDASVAGMQALDRAAGRAGVSSGELQSALLRLNQRLGEAIEQGGAAQDALSALGLSAEELVNMDVDERVAAIADAMKQYGLNSAQTAFALRELGIRQSAIVNLMQDGGDAIRNSREQIIKFGAALSDVDAAKIERANDAISEIDVVLTGIRNKIAVELAEPLAIVAERFAELAEENDGWSKEVLAGMEAVTKGIALLADMIRVLEIAWELGKAAAAGYTRFVLRQVETGLAAVERLVQGSINLMNGLIEGVNRIPGVSIDTIAQVQSGALAGVRQSIELLDQAIDQALTNAQELALEPTNLAKAQQFWDEVRARAENYNNELEKGGRGQRQLNRLFGEGSEEAKKLADEQRKYVDQLERTARVQGLLPAQVREVEMAERGLTGALLARARAASAAIEAHDNATLLRNISTRILELSGDPVGARILELEQQFGAALSRMREQGEVEGVRTMEGYINLELAKTRLSALQTNLDDVLAQTARIEQSIANRREAGLITELDAREQLIDLHQRTTEALREQMPMLQELAQLPGQVGEDARATLEQLELEMQRLQATVTLLQQALQEGLATGITQALTGLANGTMTLRDAVRTLISSIAQSMIQLGAQLAAQEALKALFGGGGGEAPQLMAAAGALSASSVALDASGATLITAAASLQAAAAALAAANVGGGGLIPGFAEGGWTGPGSKYQPAGIVHADEYVQPKRVMRQPGALAFMEAFRRHGMAALRGFRGYAEGGLVTPASLPMPAPQAGAAAPAEGGDTNIFNLIDSDSLAQAVTSSPAGRKGVVNIIRAQKNEIKAILGGN</sequence>
<feature type="coiled-coil region" evidence="1">
    <location>
        <begin position="626"/>
        <end position="653"/>
    </location>
</feature>
<gene>
    <name evidence="2" type="ORF">AN401_07270</name>
</gene>
<dbReference type="RefSeq" id="WP_096778957.1">
    <property type="nucleotide sequence ID" value="NZ_CP012621.1"/>
</dbReference>
<evidence type="ECO:0000256" key="1">
    <source>
        <dbReference type="SAM" id="Coils"/>
    </source>
</evidence>
<evidence type="ECO:0000313" key="3">
    <source>
        <dbReference type="Proteomes" id="UP000217763"/>
    </source>
</evidence>
<keyword evidence="1" id="KW-0175">Coiled coil</keyword>
<accession>A0A291HNG6</accession>
<name>A0A291HNG6_9GAMM</name>
<dbReference type="AlphaFoldDB" id="A0A291HNG6"/>
<dbReference type="KEGG" id="zdf:AN401_07270"/>
<feature type="coiled-coil region" evidence="1">
    <location>
        <begin position="9"/>
        <end position="36"/>
    </location>
</feature>
<keyword evidence="3" id="KW-1185">Reference proteome</keyword>
<protein>
    <recommendedName>
        <fullName evidence="4">Bacteriophage tail tape measure N-terminal domain-containing protein</fullName>
    </recommendedName>
</protein>
<reference evidence="3" key="1">
    <citation type="submission" date="2015-09" db="EMBL/GenBank/DDBJ databases">
        <authorList>
            <person name="Shao Z."/>
            <person name="Wang L."/>
        </authorList>
    </citation>
    <scope>NUCLEOTIDE SEQUENCE [LARGE SCALE GENOMIC DNA]</scope>
    <source>
        <strain evidence="3">F13-1</strain>
    </source>
</reference>
<evidence type="ECO:0008006" key="4">
    <source>
        <dbReference type="Google" id="ProtNLM"/>
    </source>
</evidence>